<keyword evidence="2" id="KW-1185">Reference proteome</keyword>
<dbReference type="AlphaFoldDB" id="A0A1R3JWV1"/>
<gene>
    <name evidence="1" type="ORF">CCACVL1_03853</name>
</gene>
<protein>
    <submittedName>
        <fullName evidence="1">Uncharacterized protein</fullName>
    </submittedName>
</protein>
<sequence>MIRTRRKYLAPGRLPVPPYVSNLQNLTEKQTDPDQEDIDKIFTNLESEIPICNEIISSKEIEKAPKNVVRVTKASKAEECVV</sequence>
<accession>A0A1R3JWV1</accession>
<comment type="caution">
    <text evidence="1">The sequence shown here is derived from an EMBL/GenBank/DDBJ whole genome shotgun (WGS) entry which is preliminary data.</text>
</comment>
<proteinExistence type="predicted"/>
<dbReference type="Gramene" id="OMO99326">
    <property type="protein sequence ID" value="OMO99326"/>
    <property type="gene ID" value="CCACVL1_03853"/>
</dbReference>
<reference evidence="1 2" key="1">
    <citation type="submission" date="2013-09" db="EMBL/GenBank/DDBJ databases">
        <title>Corchorus capsularis genome sequencing.</title>
        <authorList>
            <person name="Alam M."/>
            <person name="Haque M.S."/>
            <person name="Islam M.S."/>
            <person name="Emdad E.M."/>
            <person name="Islam M.M."/>
            <person name="Ahmed B."/>
            <person name="Halim A."/>
            <person name="Hossen Q.M.M."/>
            <person name="Hossain M.Z."/>
            <person name="Ahmed R."/>
            <person name="Khan M.M."/>
            <person name="Islam R."/>
            <person name="Rashid M.M."/>
            <person name="Khan S.A."/>
            <person name="Rahman M.S."/>
            <person name="Alam M."/>
        </authorList>
    </citation>
    <scope>NUCLEOTIDE SEQUENCE [LARGE SCALE GENOMIC DNA]</scope>
    <source>
        <strain evidence="2">cv. CVL-1</strain>
        <tissue evidence="1">Whole seedling</tissue>
    </source>
</reference>
<evidence type="ECO:0000313" key="2">
    <source>
        <dbReference type="Proteomes" id="UP000188268"/>
    </source>
</evidence>
<dbReference type="Proteomes" id="UP000188268">
    <property type="component" value="Unassembled WGS sequence"/>
</dbReference>
<organism evidence="1 2">
    <name type="scientific">Corchorus capsularis</name>
    <name type="common">Jute</name>
    <dbReference type="NCBI Taxonomy" id="210143"/>
    <lineage>
        <taxon>Eukaryota</taxon>
        <taxon>Viridiplantae</taxon>
        <taxon>Streptophyta</taxon>
        <taxon>Embryophyta</taxon>
        <taxon>Tracheophyta</taxon>
        <taxon>Spermatophyta</taxon>
        <taxon>Magnoliopsida</taxon>
        <taxon>eudicotyledons</taxon>
        <taxon>Gunneridae</taxon>
        <taxon>Pentapetalae</taxon>
        <taxon>rosids</taxon>
        <taxon>malvids</taxon>
        <taxon>Malvales</taxon>
        <taxon>Malvaceae</taxon>
        <taxon>Grewioideae</taxon>
        <taxon>Apeibeae</taxon>
        <taxon>Corchorus</taxon>
    </lineage>
</organism>
<dbReference type="EMBL" id="AWWV01006893">
    <property type="protein sequence ID" value="OMO99326.1"/>
    <property type="molecule type" value="Genomic_DNA"/>
</dbReference>
<evidence type="ECO:0000313" key="1">
    <source>
        <dbReference type="EMBL" id="OMO99326.1"/>
    </source>
</evidence>
<name>A0A1R3JWV1_COCAP</name>